<dbReference type="InterPro" id="IPR043128">
    <property type="entry name" value="Rev_trsase/Diguanyl_cyclase"/>
</dbReference>
<keyword evidence="5 6" id="KW-0472">Membrane</keyword>
<dbReference type="CDD" id="cd00130">
    <property type="entry name" value="PAS"/>
    <property type="match status" value="1"/>
</dbReference>
<dbReference type="EMBL" id="JARWAK010000015">
    <property type="protein sequence ID" value="MDR5868149.1"/>
    <property type="molecule type" value="Genomic_DNA"/>
</dbReference>
<dbReference type="SUPFAM" id="SSF55785">
    <property type="entry name" value="PYP-like sensor domain (PAS domain)"/>
    <property type="match status" value="1"/>
</dbReference>
<dbReference type="Pfam" id="PF00990">
    <property type="entry name" value="GGDEF"/>
    <property type="match status" value="1"/>
</dbReference>
<dbReference type="InterPro" id="IPR029787">
    <property type="entry name" value="Nucleotide_cyclase"/>
</dbReference>
<dbReference type="PANTHER" id="PTHR44757:SF2">
    <property type="entry name" value="BIOFILM ARCHITECTURE MAINTENANCE PROTEIN MBAA"/>
    <property type="match status" value="1"/>
</dbReference>
<dbReference type="SMART" id="SM00267">
    <property type="entry name" value="GGDEF"/>
    <property type="match status" value="1"/>
</dbReference>
<dbReference type="EC" id="2.7.7.65" evidence="10"/>
<keyword evidence="4 6" id="KW-1133">Transmembrane helix</keyword>
<feature type="domain" description="PAC" evidence="8">
    <location>
        <begin position="445"/>
        <end position="496"/>
    </location>
</feature>
<dbReference type="InterPro" id="IPR033479">
    <property type="entry name" value="dCache_1"/>
</dbReference>
<dbReference type="InterPro" id="IPR000700">
    <property type="entry name" value="PAS-assoc_C"/>
</dbReference>
<dbReference type="Pfam" id="PF02743">
    <property type="entry name" value="dCache_1"/>
    <property type="match status" value="1"/>
</dbReference>
<dbReference type="CDD" id="cd12914">
    <property type="entry name" value="PDC1_DGC_like"/>
    <property type="match status" value="1"/>
</dbReference>
<dbReference type="Gene3D" id="3.30.450.20">
    <property type="entry name" value="PAS domain"/>
    <property type="match status" value="2"/>
</dbReference>
<keyword evidence="11" id="KW-1185">Reference proteome</keyword>
<dbReference type="CDD" id="cd01949">
    <property type="entry name" value="GGDEF"/>
    <property type="match status" value="1"/>
</dbReference>
<keyword evidence="2" id="KW-1003">Cell membrane</keyword>
<reference evidence="10 11" key="1">
    <citation type="submission" date="2023-04" db="EMBL/GenBank/DDBJ databases">
        <title>A long-awaited taxogenomic arrangement of the family Halomonadaceae.</title>
        <authorList>
            <person name="De La Haba R."/>
            <person name="Chuvochina M."/>
            <person name="Wittouck S."/>
            <person name="Arahal D.R."/>
            <person name="Sanchez-Porro C."/>
            <person name="Hugenholtz P."/>
            <person name="Ventosa A."/>
        </authorList>
    </citation>
    <scope>NUCLEOTIDE SEQUENCE [LARGE SCALE GENOMIC DNA]</scope>
    <source>
        <strain evidence="10 11">DSM 23530</strain>
    </source>
</reference>
<dbReference type="PROSITE" id="PS50112">
    <property type="entry name" value="PAS"/>
    <property type="match status" value="1"/>
</dbReference>
<name>A0ABU1G5E8_9GAMM</name>
<feature type="domain" description="GGDEF" evidence="9">
    <location>
        <begin position="528"/>
        <end position="661"/>
    </location>
</feature>
<protein>
    <submittedName>
        <fullName evidence="10">Diguanylate cyclase</fullName>
        <ecNumber evidence="10">2.7.7.65</ecNumber>
    </submittedName>
</protein>
<gene>
    <name evidence="10" type="ORF">QC818_15290</name>
</gene>
<keyword evidence="10" id="KW-0808">Transferase</keyword>
<proteinExistence type="predicted"/>
<dbReference type="GO" id="GO:0052621">
    <property type="term" value="F:diguanylate cyclase activity"/>
    <property type="evidence" value="ECO:0007669"/>
    <property type="project" value="UniProtKB-EC"/>
</dbReference>
<dbReference type="InterPro" id="IPR013656">
    <property type="entry name" value="PAS_4"/>
</dbReference>
<organism evidence="10 11">
    <name type="scientific">Halomonas koreensis</name>
    <dbReference type="NCBI Taxonomy" id="245385"/>
    <lineage>
        <taxon>Bacteria</taxon>
        <taxon>Pseudomonadati</taxon>
        <taxon>Pseudomonadota</taxon>
        <taxon>Gammaproteobacteria</taxon>
        <taxon>Oceanospirillales</taxon>
        <taxon>Halomonadaceae</taxon>
        <taxon>Halomonas</taxon>
    </lineage>
</organism>
<evidence type="ECO:0000256" key="2">
    <source>
        <dbReference type="ARBA" id="ARBA00022475"/>
    </source>
</evidence>
<evidence type="ECO:0000313" key="10">
    <source>
        <dbReference type="EMBL" id="MDR5868149.1"/>
    </source>
</evidence>
<keyword evidence="10" id="KW-0548">Nucleotidyltransferase</keyword>
<dbReference type="SMART" id="SM00091">
    <property type="entry name" value="PAS"/>
    <property type="match status" value="1"/>
</dbReference>
<evidence type="ECO:0000256" key="3">
    <source>
        <dbReference type="ARBA" id="ARBA00022692"/>
    </source>
</evidence>
<dbReference type="PANTHER" id="PTHR44757">
    <property type="entry name" value="DIGUANYLATE CYCLASE DGCP"/>
    <property type="match status" value="1"/>
</dbReference>
<dbReference type="Proteomes" id="UP001264519">
    <property type="component" value="Unassembled WGS sequence"/>
</dbReference>
<comment type="subcellular location">
    <subcellularLocation>
        <location evidence="1">Cell membrane</location>
        <topology evidence="1">Multi-pass membrane protein</topology>
    </subcellularLocation>
</comment>
<dbReference type="SUPFAM" id="SSF55073">
    <property type="entry name" value="Nucleotide cyclase"/>
    <property type="match status" value="1"/>
</dbReference>
<keyword evidence="3 6" id="KW-0812">Transmembrane</keyword>
<dbReference type="RefSeq" id="WP_309653726.1">
    <property type="nucleotide sequence ID" value="NZ_JARWAK010000015.1"/>
</dbReference>
<dbReference type="InterPro" id="IPR000160">
    <property type="entry name" value="GGDEF_dom"/>
</dbReference>
<evidence type="ECO:0000259" key="7">
    <source>
        <dbReference type="PROSITE" id="PS50112"/>
    </source>
</evidence>
<dbReference type="InterPro" id="IPR001610">
    <property type="entry name" value="PAC"/>
</dbReference>
<evidence type="ECO:0000256" key="4">
    <source>
        <dbReference type="ARBA" id="ARBA00022989"/>
    </source>
</evidence>
<dbReference type="NCBIfam" id="TIGR00229">
    <property type="entry name" value="sensory_box"/>
    <property type="match status" value="1"/>
</dbReference>
<accession>A0ABU1G5E8</accession>
<feature type="transmembrane region" description="Helical" evidence="6">
    <location>
        <begin position="20"/>
        <end position="39"/>
    </location>
</feature>
<dbReference type="InterPro" id="IPR000014">
    <property type="entry name" value="PAS"/>
</dbReference>
<feature type="domain" description="PAS" evidence="7">
    <location>
        <begin position="372"/>
        <end position="442"/>
    </location>
</feature>
<evidence type="ECO:0000259" key="8">
    <source>
        <dbReference type="PROSITE" id="PS50113"/>
    </source>
</evidence>
<evidence type="ECO:0000259" key="9">
    <source>
        <dbReference type="PROSITE" id="PS50887"/>
    </source>
</evidence>
<dbReference type="InterPro" id="IPR052155">
    <property type="entry name" value="Biofilm_reg_signaling"/>
</dbReference>
<evidence type="ECO:0000313" key="11">
    <source>
        <dbReference type="Proteomes" id="UP001264519"/>
    </source>
</evidence>
<sequence length="663" mass="74115">MPIRLSTLKRQLFSLKGRLLLGLLATWGVVTVMLLGFGWQTGNALLEDSSHAHLRYEARLIADSLTHEVDSRLAALERLTGRLDAGRRDDAAFLEGELRHNDALLEWFEALLVTDAEGQVVAGWPRAAALQGLALGDRSYFRHVRHFRRPHVSEPIVSRVSGQPLVMFAVPRLDDDGSFQGMVGGAIRLDRGGLFKRLERLRLGDQGYASVISASGRVLYLPREGRESGPLPEASLPPSARLALLGWEGETRGTSLKGGQAYQAYRQIWPADWIVNVVLPRGQMMAPLNGWLERLIEKASIITLVMLPIVLGFLWLALRPLFRLETQIEEVGAGQRERVTLSTSMHELEQLAETFNRVEAERSRALASLRDRQAFLDAILASSPSGMFVTDTRGTIRFMNPALVELTGVDAAGQPHDDWMTHVHPDDRQAALDLWRYSMQTGEDFLQQYRYVPRGGEPLWLEVHASRVAIDGRSIGFVGTVKDITERREEEALRQWEAEHDPLTGLLNRRGFERRLEEALADWKKTGTPSALLLFDLDHFKPINDEGGHALGDEMLRRIAQVIAWEVRRSDHVARQGGDEFAVLLPSCTPGQAEKIAHSLREAVREVGVQHQGVEYRVTLSLGVTSFQEGDQRIATVIERADAASYTAKRQGRDRVVAHEVEA</sequence>
<dbReference type="InterPro" id="IPR035965">
    <property type="entry name" value="PAS-like_dom_sf"/>
</dbReference>
<dbReference type="PROSITE" id="PS50113">
    <property type="entry name" value="PAC"/>
    <property type="match status" value="1"/>
</dbReference>
<dbReference type="CDD" id="cd18774">
    <property type="entry name" value="PDC2_HK_sensor"/>
    <property type="match status" value="1"/>
</dbReference>
<evidence type="ECO:0000256" key="1">
    <source>
        <dbReference type="ARBA" id="ARBA00004651"/>
    </source>
</evidence>
<dbReference type="PROSITE" id="PS50887">
    <property type="entry name" value="GGDEF"/>
    <property type="match status" value="1"/>
</dbReference>
<dbReference type="SMART" id="SM00086">
    <property type="entry name" value="PAC"/>
    <property type="match status" value="1"/>
</dbReference>
<dbReference type="NCBIfam" id="TIGR00254">
    <property type="entry name" value="GGDEF"/>
    <property type="match status" value="1"/>
</dbReference>
<dbReference type="Pfam" id="PF08448">
    <property type="entry name" value="PAS_4"/>
    <property type="match status" value="1"/>
</dbReference>
<evidence type="ECO:0000256" key="5">
    <source>
        <dbReference type="ARBA" id="ARBA00023136"/>
    </source>
</evidence>
<comment type="caution">
    <text evidence="10">The sequence shown here is derived from an EMBL/GenBank/DDBJ whole genome shotgun (WGS) entry which is preliminary data.</text>
</comment>
<dbReference type="Gene3D" id="3.30.70.270">
    <property type="match status" value="1"/>
</dbReference>
<evidence type="ECO:0000256" key="6">
    <source>
        <dbReference type="SAM" id="Phobius"/>
    </source>
</evidence>